<evidence type="ECO:0008006" key="4">
    <source>
        <dbReference type="Google" id="ProtNLM"/>
    </source>
</evidence>
<dbReference type="SUPFAM" id="SSF55486">
    <property type="entry name" value="Metalloproteases ('zincins'), catalytic domain"/>
    <property type="match status" value="1"/>
</dbReference>
<feature type="compositionally biased region" description="Low complexity" evidence="1">
    <location>
        <begin position="153"/>
        <end position="164"/>
    </location>
</feature>
<dbReference type="Proteomes" id="UP000287033">
    <property type="component" value="Unassembled WGS sequence"/>
</dbReference>
<evidence type="ECO:0000313" key="2">
    <source>
        <dbReference type="EMBL" id="GCC45799.1"/>
    </source>
</evidence>
<protein>
    <recommendedName>
        <fullName evidence="4">Peptidase metallopeptidase domain-containing protein</fullName>
    </recommendedName>
</protein>
<dbReference type="GO" id="GO:0008237">
    <property type="term" value="F:metallopeptidase activity"/>
    <property type="evidence" value="ECO:0007669"/>
    <property type="project" value="InterPro"/>
</dbReference>
<gene>
    <name evidence="2" type="ORF">chiPu_0029601</name>
</gene>
<comment type="caution">
    <text evidence="2">The sequence shown here is derived from an EMBL/GenBank/DDBJ whole genome shotgun (WGS) entry which is preliminary data.</text>
</comment>
<dbReference type="Gene3D" id="3.40.390.10">
    <property type="entry name" value="Collagenase (Catalytic Domain)"/>
    <property type="match status" value="1"/>
</dbReference>
<feature type="non-terminal residue" evidence="2">
    <location>
        <position position="1"/>
    </location>
</feature>
<dbReference type="EMBL" id="BEZZ01161134">
    <property type="protein sequence ID" value="GCC45799.1"/>
    <property type="molecule type" value="Genomic_DNA"/>
</dbReference>
<feature type="region of interest" description="Disordered" evidence="1">
    <location>
        <begin position="149"/>
        <end position="170"/>
    </location>
</feature>
<dbReference type="AlphaFoldDB" id="A0A401TT30"/>
<evidence type="ECO:0000256" key="1">
    <source>
        <dbReference type="SAM" id="MobiDB-lite"/>
    </source>
</evidence>
<dbReference type="InterPro" id="IPR024079">
    <property type="entry name" value="MetalloPept_cat_dom_sf"/>
</dbReference>
<name>A0A401TT30_CHIPU</name>
<organism evidence="2 3">
    <name type="scientific">Chiloscyllium punctatum</name>
    <name type="common">Brownbanded bambooshark</name>
    <name type="synonym">Hemiscyllium punctatum</name>
    <dbReference type="NCBI Taxonomy" id="137246"/>
    <lineage>
        <taxon>Eukaryota</taxon>
        <taxon>Metazoa</taxon>
        <taxon>Chordata</taxon>
        <taxon>Craniata</taxon>
        <taxon>Vertebrata</taxon>
        <taxon>Chondrichthyes</taxon>
        <taxon>Elasmobranchii</taxon>
        <taxon>Galeomorphii</taxon>
        <taxon>Galeoidea</taxon>
        <taxon>Orectolobiformes</taxon>
        <taxon>Hemiscylliidae</taxon>
        <taxon>Chiloscyllium</taxon>
    </lineage>
</organism>
<evidence type="ECO:0000313" key="3">
    <source>
        <dbReference type="Proteomes" id="UP000287033"/>
    </source>
</evidence>
<keyword evidence="3" id="KW-1185">Reference proteome</keyword>
<sequence>TSVVSAAIAQWASAGANATQLALLHAATFSIADLSGQIVGQEGAGHITIDTDAAGRGWFIDPTPADNFEFTHAVNAAGTDLLTDPSSAAAGHLDLLTTVVHELGHVLGLPDSISPSDASSLMYIGLSDGERRLPTATDVAQSNLALQKAMPAQDTTTSGQQTTTVNVSNGDSFDFSSLTKTSSQTTTNHVDPIANTQTLSDLFSGLSNAAPPWWVGHEATFAAMGGTPTDHLQTHHDLVV</sequence>
<reference evidence="2 3" key="1">
    <citation type="journal article" date="2018" name="Nat. Ecol. Evol.">
        <title>Shark genomes provide insights into elasmobranch evolution and the origin of vertebrates.</title>
        <authorList>
            <person name="Hara Y"/>
            <person name="Yamaguchi K"/>
            <person name="Onimaru K"/>
            <person name="Kadota M"/>
            <person name="Koyanagi M"/>
            <person name="Keeley SD"/>
            <person name="Tatsumi K"/>
            <person name="Tanaka K"/>
            <person name="Motone F"/>
            <person name="Kageyama Y"/>
            <person name="Nozu R"/>
            <person name="Adachi N"/>
            <person name="Nishimura O"/>
            <person name="Nakagawa R"/>
            <person name="Tanegashima C"/>
            <person name="Kiyatake I"/>
            <person name="Matsumoto R"/>
            <person name="Murakumo K"/>
            <person name="Nishida K"/>
            <person name="Terakita A"/>
            <person name="Kuratani S"/>
            <person name="Sato K"/>
            <person name="Hyodo S Kuraku.S."/>
        </authorList>
    </citation>
    <scope>NUCLEOTIDE SEQUENCE [LARGE SCALE GENOMIC DNA]</scope>
</reference>
<accession>A0A401TT30</accession>
<proteinExistence type="predicted"/>